<dbReference type="PANTHER" id="PTHR14693">
    <property type="entry name" value="RIKEN CDNA 1700018B08"/>
    <property type="match status" value="1"/>
</dbReference>
<dbReference type="PANTHER" id="PTHR14693:SF0">
    <property type="entry name" value="RIKEN CDNA 1700018B08 GENE"/>
    <property type="match status" value="1"/>
</dbReference>
<proteinExistence type="predicted"/>
<dbReference type="Proteomes" id="UP000694570">
    <property type="component" value="Unplaced"/>
</dbReference>
<dbReference type="AlphaFoldDB" id="A0A8D0Y1K9"/>
<dbReference type="Ensembl" id="ENSSSCT00030094138.1">
    <property type="protein sequence ID" value="ENSSSCP00030043394.1"/>
    <property type="gene ID" value="ENSSSCG00030067327.1"/>
</dbReference>
<protein>
    <submittedName>
        <fullName evidence="1">Uncharacterized protein</fullName>
    </submittedName>
</protein>
<reference evidence="1" key="1">
    <citation type="submission" date="2025-08" db="UniProtKB">
        <authorList>
            <consortium name="Ensembl"/>
        </authorList>
    </citation>
    <scope>IDENTIFICATION</scope>
</reference>
<dbReference type="InterPro" id="IPR027919">
    <property type="entry name" value="DUF4568"/>
</dbReference>
<accession>A0A8D0Y1K9</accession>
<sequence length="142" mass="16833">MCPVPSTVHRESICCECHTRFGGHLPVPRAEAALPYWVPLSLRPQKQIQKMVRFYVFKSTKACRCPCHCFGGRLPMPRDQATMPYWVPQVLRSQKKVVKRQQHLKDIPEWMYHCTFPPTMDENTHFFCIFTSIWHFFFEESV</sequence>
<organism evidence="1 2">
    <name type="scientific">Sus scrofa</name>
    <name type="common">Pig</name>
    <dbReference type="NCBI Taxonomy" id="9823"/>
    <lineage>
        <taxon>Eukaryota</taxon>
        <taxon>Metazoa</taxon>
        <taxon>Chordata</taxon>
        <taxon>Craniata</taxon>
        <taxon>Vertebrata</taxon>
        <taxon>Euteleostomi</taxon>
        <taxon>Mammalia</taxon>
        <taxon>Eutheria</taxon>
        <taxon>Laurasiatheria</taxon>
        <taxon>Artiodactyla</taxon>
        <taxon>Suina</taxon>
        <taxon>Suidae</taxon>
        <taxon>Sus</taxon>
    </lineage>
</organism>
<evidence type="ECO:0000313" key="1">
    <source>
        <dbReference type="Ensembl" id="ENSSSCP00030043394.1"/>
    </source>
</evidence>
<dbReference type="Pfam" id="PF15132">
    <property type="entry name" value="DUF4568"/>
    <property type="match status" value="1"/>
</dbReference>
<name>A0A8D0Y1K9_PIG</name>
<evidence type="ECO:0000313" key="2">
    <source>
        <dbReference type="Proteomes" id="UP000694570"/>
    </source>
</evidence>